<dbReference type="GO" id="GO:0016787">
    <property type="term" value="F:hydrolase activity"/>
    <property type="evidence" value="ECO:0007669"/>
    <property type="project" value="UniProtKB-KW"/>
</dbReference>
<dbReference type="EMBL" id="VBAO01000352">
    <property type="protein sequence ID" value="TMI78673.1"/>
    <property type="molecule type" value="Genomic_DNA"/>
</dbReference>
<proteinExistence type="predicted"/>
<dbReference type="Pfam" id="PF17778">
    <property type="entry name" value="WHD_BLACT"/>
    <property type="match status" value="1"/>
</dbReference>
<dbReference type="Pfam" id="PF00753">
    <property type="entry name" value="Lactamase_B"/>
    <property type="match status" value="1"/>
</dbReference>
<gene>
    <name evidence="3" type="ORF">E6H04_11995</name>
</gene>
<evidence type="ECO:0000313" key="3">
    <source>
        <dbReference type="EMBL" id="TMI78673.1"/>
    </source>
</evidence>
<dbReference type="AlphaFoldDB" id="A0A537J5A6"/>
<dbReference type="SUPFAM" id="SSF56281">
    <property type="entry name" value="Metallo-hydrolase/oxidoreductase"/>
    <property type="match status" value="1"/>
</dbReference>
<feature type="domain" description="Metallo-beta-lactamase" evidence="2">
    <location>
        <begin position="14"/>
        <end position="179"/>
    </location>
</feature>
<evidence type="ECO:0000313" key="4">
    <source>
        <dbReference type="Proteomes" id="UP000320048"/>
    </source>
</evidence>
<evidence type="ECO:0000259" key="2">
    <source>
        <dbReference type="SMART" id="SM00849"/>
    </source>
</evidence>
<keyword evidence="3" id="KW-0378">Hydrolase</keyword>
<dbReference type="Gene3D" id="3.60.15.10">
    <property type="entry name" value="Ribonuclease Z/Hydroxyacylglutathione hydrolase-like"/>
    <property type="match status" value="1"/>
</dbReference>
<name>A0A537J5A6_9BACT</name>
<dbReference type="InterPro" id="IPR041516">
    <property type="entry name" value="LACTB2_WH"/>
</dbReference>
<dbReference type="Gene3D" id="1.10.10.10">
    <property type="entry name" value="Winged helix-like DNA-binding domain superfamily/Winged helix DNA-binding domain"/>
    <property type="match status" value="1"/>
</dbReference>
<comment type="caution">
    <text evidence="3">The sequence shown here is derived from an EMBL/GenBank/DDBJ whole genome shotgun (WGS) entry which is preliminary data.</text>
</comment>
<sequence>MITAPNPSPLTLSGTNTYLIGAGGEAAIIDPGPDDAGHVTRLLEQASGRRVVLILLTHGHRDHCGAADRLAQATGAPVRGWRTPSSLPAPGAGPAPDAPLRDGEEVAVPNGRLRAMHTPGHAPDHVAFYWEERGVLFSGDLILGRGTVQVTPPGGSMAEYLRSLDRVAPLDLTLIAPGHGPLIRSPHRRIAEYLAHRRDREQQVLDALAAGAGTAEEVAAVIYPDLDPRLRAAAEGTVSAHLEKLIADGRVRRTAARFGV</sequence>
<dbReference type="InterPro" id="IPR001279">
    <property type="entry name" value="Metallo-B-lactamas"/>
</dbReference>
<dbReference type="SMART" id="SM00849">
    <property type="entry name" value="Lactamase_B"/>
    <property type="match status" value="1"/>
</dbReference>
<dbReference type="InterPro" id="IPR050662">
    <property type="entry name" value="Sec-metab_biosynth-thioest"/>
</dbReference>
<feature type="non-terminal residue" evidence="3">
    <location>
        <position position="260"/>
    </location>
</feature>
<dbReference type="PANTHER" id="PTHR23131:SF0">
    <property type="entry name" value="ENDORIBONUCLEASE LACTB2"/>
    <property type="match status" value="1"/>
</dbReference>
<organism evidence="3 4">
    <name type="scientific">Candidatus Segetimicrobium genomatis</name>
    <dbReference type="NCBI Taxonomy" id="2569760"/>
    <lineage>
        <taxon>Bacteria</taxon>
        <taxon>Bacillati</taxon>
        <taxon>Candidatus Sysuimicrobiota</taxon>
        <taxon>Candidatus Sysuimicrobiia</taxon>
        <taxon>Candidatus Sysuimicrobiales</taxon>
        <taxon>Candidatus Segetimicrobiaceae</taxon>
        <taxon>Candidatus Segetimicrobium</taxon>
    </lineage>
</organism>
<reference evidence="3 4" key="1">
    <citation type="journal article" date="2019" name="Nat. Microbiol.">
        <title>Mediterranean grassland soil C-N compound turnover is dependent on rainfall and depth, and is mediated by genomically divergent microorganisms.</title>
        <authorList>
            <person name="Diamond S."/>
            <person name="Andeer P.F."/>
            <person name="Li Z."/>
            <person name="Crits-Christoph A."/>
            <person name="Burstein D."/>
            <person name="Anantharaman K."/>
            <person name="Lane K.R."/>
            <person name="Thomas B.C."/>
            <person name="Pan C."/>
            <person name="Northen T.R."/>
            <person name="Banfield J.F."/>
        </authorList>
    </citation>
    <scope>NUCLEOTIDE SEQUENCE [LARGE SCALE GENOMIC DNA]</scope>
    <source>
        <strain evidence="3">NP_7</strain>
    </source>
</reference>
<dbReference type="CDD" id="cd16278">
    <property type="entry name" value="metallo-hydrolase-like_MBL-fold"/>
    <property type="match status" value="1"/>
</dbReference>
<feature type="region of interest" description="Disordered" evidence="1">
    <location>
        <begin position="78"/>
        <end position="101"/>
    </location>
</feature>
<dbReference type="Proteomes" id="UP000320048">
    <property type="component" value="Unassembled WGS sequence"/>
</dbReference>
<dbReference type="InterPro" id="IPR036388">
    <property type="entry name" value="WH-like_DNA-bd_sf"/>
</dbReference>
<dbReference type="PANTHER" id="PTHR23131">
    <property type="entry name" value="ENDORIBONUCLEASE LACTB2"/>
    <property type="match status" value="1"/>
</dbReference>
<protein>
    <submittedName>
        <fullName evidence="3">MBL fold metallo-hydrolase</fullName>
    </submittedName>
</protein>
<evidence type="ECO:0000256" key="1">
    <source>
        <dbReference type="SAM" id="MobiDB-lite"/>
    </source>
</evidence>
<accession>A0A537J5A6</accession>
<dbReference type="InterPro" id="IPR036866">
    <property type="entry name" value="RibonucZ/Hydroxyglut_hydro"/>
</dbReference>